<evidence type="ECO:0000313" key="1">
    <source>
        <dbReference type="EMBL" id="MBQ0268900.1"/>
    </source>
</evidence>
<dbReference type="Pfam" id="PF10689">
    <property type="entry name" value="DUF2496"/>
    <property type="match status" value="1"/>
</dbReference>
<proteinExistence type="predicted"/>
<dbReference type="RefSeq" id="WP_166265695.1">
    <property type="nucleotide sequence ID" value="NZ_CP178221.1"/>
</dbReference>
<sequence length="58" mass="6506">MNSLKDAPQEVQLAVDLIYLLENSDIEADIVLKALDIVKNDYISKQMQAAQATRTDEI</sequence>
<gene>
    <name evidence="1" type="ORF">J7T18_11385</name>
</gene>
<dbReference type="AlphaFoldDB" id="A0A8I2AGP2"/>
<comment type="caution">
    <text evidence="1">The sequence shown here is derived from an EMBL/GenBank/DDBJ whole genome shotgun (WGS) entry which is preliminary data.</text>
</comment>
<name>A0A8I2AGP2_9GAMM</name>
<dbReference type="EMBL" id="JAGKLY010000004">
    <property type="protein sequence ID" value="MBQ0268900.1"/>
    <property type="molecule type" value="Genomic_DNA"/>
</dbReference>
<reference evidence="1" key="1">
    <citation type="submission" date="2021-03" db="EMBL/GenBank/DDBJ databases">
        <authorList>
            <person name="Stanton E."/>
        </authorList>
    </citation>
    <scope>NUCLEOTIDE SEQUENCE</scope>
    <source>
        <strain evidence="1">2020EL-00113</strain>
    </source>
</reference>
<organism evidence="1 2">
    <name type="scientific">Providencia huaxiensis</name>
    <dbReference type="NCBI Taxonomy" id="2027290"/>
    <lineage>
        <taxon>Bacteria</taxon>
        <taxon>Pseudomonadati</taxon>
        <taxon>Pseudomonadota</taxon>
        <taxon>Gammaproteobacteria</taxon>
        <taxon>Enterobacterales</taxon>
        <taxon>Morganellaceae</taxon>
        <taxon>Providencia</taxon>
    </lineage>
</organism>
<evidence type="ECO:0000313" key="2">
    <source>
        <dbReference type="Proteomes" id="UP000674270"/>
    </source>
</evidence>
<dbReference type="InterPro" id="IPR019630">
    <property type="entry name" value="DUF2496_YbaM-rel"/>
</dbReference>
<dbReference type="Proteomes" id="UP000674270">
    <property type="component" value="Unassembled WGS sequence"/>
</dbReference>
<protein>
    <submittedName>
        <fullName evidence="1">DUF2496 domain-containing protein</fullName>
    </submittedName>
</protein>
<accession>A0A8I2AGP2</accession>